<dbReference type="GO" id="GO:0022857">
    <property type="term" value="F:transmembrane transporter activity"/>
    <property type="evidence" value="ECO:0007669"/>
    <property type="project" value="InterPro"/>
</dbReference>
<feature type="transmembrane region" description="Helical" evidence="6">
    <location>
        <begin position="101"/>
        <end position="121"/>
    </location>
</feature>
<sequence>MIAKKTEKKSGVLLNNPIVKAIGTQRLIALLALIIIYIVFGAISPAFRQYSTLVNIFDASYYIGFMAIGVTFAITTGGIDLSIGTVLVCSSLVTGALATKYNVPIALTLILCILIGAIFGLMNGLMISYMGLPPFIATLGSMMLSKGLGSIFTKAQSVTWPQATEADGWFRSIFKVNITNANGLSTPIPTGFILLLAVAILMAILLNKTRPGRYIVALGSNIEATRLSGVNVAKWQTLAYVISGTMAGIAGIAYAAVYSTLLPGGGAGFELDAIAGVVIGGTSMSGGYGTIAGTLIGVFIMSVLKTGLPFIGLQTHYQQVATGLVLIFAVFMDVANRKKRN</sequence>
<keyword evidence="3 6" id="KW-0812">Transmembrane</keyword>
<comment type="subcellular location">
    <subcellularLocation>
        <location evidence="1">Cell membrane</location>
        <topology evidence="1">Multi-pass membrane protein</topology>
    </subcellularLocation>
</comment>
<dbReference type="Proteomes" id="UP000247523">
    <property type="component" value="Unassembled WGS sequence"/>
</dbReference>
<feature type="transmembrane region" description="Helical" evidence="6">
    <location>
        <begin position="188"/>
        <end position="206"/>
    </location>
</feature>
<accession>A0A255I3X7</accession>
<feature type="transmembrane region" description="Helical" evidence="6">
    <location>
        <begin position="273"/>
        <end position="304"/>
    </location>
</feature>
<reference evidence="8" key="3">
    <citation type="submission" date="2018-07" db="EMBL/GenBank/DDBJ databases">
        <authorList>
            <person name="Quirk P.G."/>
            <person name="Krulwich T.A."/>
        </authorList>
    </citation>
    <scope>NUCLEOTIDE SEQUENCE</scope>
    <source>
        <strain evidence="8">CCRI-19302</strain>
    </source>
</reference>
<evidence type="ECO:0000256" key="6">
    <source>
        <dbReference type="SAM" id="Phobius"/>
    </source>
</evidence>
<dbReference type="InterPro" id="IPR001851">
    <property type="entry name" value="ABC_transp_permease"/>
</dbReference>
<reference evidence="8 9" key="1">
    <citation type="journal article" date="2017" name="Genome Announc.">
        <title>Draft Genome Sequence of a Sporulating and Motile Strain of Lachnotalea glycerini Isolated from Water in Quebec City, Canada.</title>
        <authorList>
            <person name="Maheux A.F."/>
            <person name="Boudreau D.K."/>
            <person name="Berube E."/>
            <person name="Boissinot M."/>
            <person name="Raymond F."/>
            <person name="Brodeur S."/>
            <person name="Corbeil J."/>
            <person name="Isabel S."/>
            <person name="Omar R.F."/>
            <person name="Bergeron M.G."/>
        </authorList>
    </citation>
    <scope>NUCLEOTIDE SEQUENCE [LARGE SCALE GENOMIC DNA]</scope>
    <source>
        <strain evidence="8 9">CCRI-19302</strain>
    </source>
</reference>
<evidence type="ECO:0000256" key="5">
    <source>
        <dbReference type="ARBA" id="ARBA00023136"/>
    </source>
</evidence>
<evidence type="ECO:0000313" key="9">
    <source>
        <dbReference type="Proteomes" id="UP000216411"/>
    </source>
</evidence>
<evidence type="ECO:0000313" key="7">
    <source>
        <dbReference type="EMBL" id="PXV91030.1"/>
    </source>
</evidence>
<dbReference type="PANTHER" id="PTHR32196">
    <property type="entry name" value="ABC TRANSPORTER PERMEASE PROTEIN YPHD-RELATED-RELATED"/>
    <property type="match status" value="1"/>
</dbReference>
<evidence type="ECO:0000256" key="3">
    <source>
        <dbReference type="ARBA" id="ARBA00022692"/>
    </source>
</evidence>
<dbReference type="PANTHER" id="PTHR32196:SF72">
    <property type="entry name" value="RIBOSE IMPORT PERMEASE PROTEIN RBSC"/>
    <property type="match status" value="1"/>
</dbReference>
<evidence type="ECO:0000313" key="8">
    <source>
        <dbReference type="EMBL" id="RDY27955.1"/>
    </source>
</evidence>
<evidence type="ECO:0000256" key="1">
    <source>
        <dbReference type="ARBA" id="ARBA00004651"/>
    </source>
</evidence>
<dbReference type="Pfam" id="PF02653">
    <property type="entry name" value="BPD_transp_2"/>
    <property type="match status" value="1"/>
</dbReference>
<keyword evidence="5 6" id="KW-0472">Membrane</keyword>
<feature type="transmembrane region" description="Helical" evidence="6">
    <location>
        <begin position="238"/>
        <end position="261"/>
    </location>
</feature>
<feature type="transmembrane region" description="Helical" evidence="6">
    <location>
        <begin position="59"/>
        <end position="89"/>
    </location>
</feature>
<dbReference type="GO" id="GO:0005886">
    <property type="term" value="C:plasma membrane"/>
    <property type="evidence" value="ECO:0007669"/>
    <property type="project" value="UniProtKB-SubCell"/>
</dbReference>
<feature type="transmembrane region" description="Helical" evidence="6">
    <location>
        <begin position="27"/>
        <end position="47"/>
    </location>
</feature>
<dbReference type="CDD" id="cd06579">
    <property type="entry name" value="TM_PBP1_transp_AraH_like"/>
    <property type="match status" value="1"/>
</dbReference>
<evidence type="ECO:0000256" key="2">
    <source>
        <dbReference type="ARBA" id="ARBA00022475"/>
    </source>
</evidence>
<keyword evidence="4 6" id="KW-1133">Transmembrane helix</keyword>
<comment type="caution">
    <text evidence="7">The sequence shown here is derived from an EMBL/GenBank/DDBJ whole genome shotgun (WGS) entry which is preliminary data.</text>
</comment>
<protein>
    <submittedName>
        <fullName evidence="8">ABC transporter permease</fullName>
    </submittedName>
    <submittedName>
        <fullName evidence="7">Monosaccharide ABC transporter membrane protein (CUT2 family)</fullName>
    </submittedName>
</protein>
<keyword evidence="2" id="KW-1003">Cell membrane</keyword>
<gene>
    <name evidence="7" type="ORF">C8E03_10437</name>
    <name evidence="8" type="ORF">CG710_020120</name>
</gene>
<dbReference type="AlphaFoldDB" id="A0A255I3X7"/>
<keyword evidence="9" id="KW-1185">Reference proteome</keyword>
<reference evidence="7 10" key="2">
    <citation type="submission" date="2018-05" db="EMBL/GenBank/DDBJ databases">
        <title>Genomic Encyclopedia of Type Strains, Phase IV (KMG-IV): sequencing the most valuable type-strain genomes for metagenomic binning, comparative biology and taxonomic classification.</title>
        <authorList>
            <person name="Goeker M."/>
        </authorList>
    </citation>
    <scope>NUCLEOTIDE SEQUENCE [LARGE SCALE GENOMIC DNA]</scope>
    <source>
        <strain evidence="7 10">DSM 28816</strain>
    </source>
</reference>
<dbReference type="Proteomes" id="UP000216411">
    <property type="component" value="Unassembled WGS sequence"/>
</dbReference>
<evidence type="ECO:0000256" key="4">
    <source>
        <dbReference type="ARBA" id="ARBA00022989"/>
    </source>
</evidence>
<dbReference type="EMBL" id="NOKA02000095">
    <property type="protein sequence ID" value="RDY27955.1"/>
    <property type="molecule type" value="Genomic_DNA"/>
</dbReference>
<proteinExistence type="predicted"/>
<name>A0A255I3X7_9FIRM</name>
<dbReference type="OrthoDB" id="9815820at2"/>
<dbReference type="EMBL" id="QICS01000004">
    <property type="protein sequence ID" value="PXV91030.1"/>
    <property type="molecule type" value="Genomic_DNA"/>
</dbReference>
<evidence type="ECO:0000313" key="10">
    <source>
        <dbReference type="Proteomes" id="UP000247523"/>
    </source>
</evidence>
<dbReference type="RefSeq" id="WP_094380194.1">
    <property type="nucleotide sequence ID" value="NZ_NOKA02000095.1"/>
</dbReference>
<organism evidence="7 10">
    <name type="scientific">Lachnotalea glycerini</name>
    <dbReference type="NCBI Taxonomy" id="1763509"/>
    <lineage>
        <taxon>Bacteria</taxon>
        <taxon>Bacillati</taxon>
        <taxon>Bacillota</taxon>
        <taxon>Clostridia</taxon>
        <taxon>Lachnospirales</taxon>
        <taxon>Lachnospiraceae</taxon>
        <taxon>Lachnotalea</taxon>
    </lineage>
</organism>